<feature type="region of interest" description="Disordered" evidence="6">
    <location>
        <begin position="68"/>
        <end position="132"/>
    </location>
</feature>
<dbReference type="InterPro" id="IPR006710">
    <property type="entry name" value="Glyco_hydro_43"/>
</dbReference>
<dbReference type="KEGG" id="atq:GH723_03530"/>
<dbReference type="AlphaFoldDB" id="A0A5Q2RF40"/>
<dbReference type="Pfam" id="PF04616">
    <property type="entry name" value="Glyco_hydro_43"/>
    <property type="match status" value="1"/>
</dbReference>
<feature type="compositionally biased region" description="Low complexity" evidence="6">
    <location>
        <begin position="68"/>
        <end position="95"/>
    </location>
</feature>
<evidence type="ECO:0000256" key="6">
    <source>
        <dbReference type="SAM" id="MobiDB-lite"/>
    </source>
</evidence>
<dbReference type="EMBL" id="CP045851">
    <property type="protein sequence ID" value="QGG94244.1"/>
    <property type="molecule type" value="Genomic_DNA"/>
</dbReference>
<feature type="compositionally biased region" description="Low complexity" evidence="6">
    <location>
        <begin position="102"/>
        <end position="114"/>
    </location>
</feature>
<dbReference type="GO" id="GO:0004553">
    <property type="term" value="F:hydrolase activity, hydrolyzing O-glycosyl compounds"/>
    <property type="evidence" value="ECO:0007669"/>
    <property type="project" value="InterPro"/>
</dbReference>
<proteinExistence type="inferred from homology"/>
<reference evidence="7 8" key="1">
    <citation type="submission" date="2019-11" db="EMBL/GenBank/DDBJ databases">
        <authorList>
            <person name="He Y."/>
        </authorList>
    </citation>
    <scope>NUCLEOTIDE SEQUENCE [LARGE SCALE GENOMIC DNA]</scope>
    <source>
        <strain evidence="7 8">SCSIO 58843</strain>
    </source>
</reference>
<gene>
    <name evidence="7" type="ORF">GH723_03530</name>
</gene>
<keyword evidence="2 5" id="KW-0378">Hydrolase</keyword>
<evidence type="ECO:0000256" key="5">
    <source>
        <dbReference type="RuleBase" id="RU361187"/>
    </source>
</evidence>
<dbReference type="Gene3D" id="2.115.10.20">
    <property type="entry name" value="Glycosyl hydrolase domain, family 43"/>
    <property type="match status" value="1"/>
</dbReference>
<dbReference type="PANTHER" id="PTHR42812">
    <property type="entry name" value="BETA-XYLOSIDASE"/>
    <property type="match status" value="1"/>
</dbReference>
<evidence type="ECO:0000256" key="2">
    <source>
        <dbReference type="ARBA" id="ARBA00022801"/>
    </source>
</evidence>
<dbReference type="Proteomes" id="UP000334019">
    <property type="component" value="Chromosome"/>
</dbReference>
<dbReference type="PANTHER" id="PTHR42812:SF5">
    <property type="entry name" value="ENDO-ARABINASE"/>
    <property type="match status" value="1"/>
</dbReference>
<evidence type="ECO:0000256" key="3">
    <source>
        <dbReference type="ARBA" id="ARBA00023295"/>
    </source>
</evidence>
<organism evidence="7 8">
    <name type="scientific">Actinomarinicola tropica</name>
    <dbReference type="NCBI Taxonomy" id="2789776"/>
    <lineage>
        <taxon>Bacteria</taxon>
        <taxon>Bacillati</taxon>
        <taxon>Actinomycetota</taxon>
        <taxon>Acidimicrobiia</taxon>
        <taxon>Acidimicrobiales</taxon>
        <taxon>Iamiaceae</taxon>
        <taxon>Actinomarinicola</taxon>
    </lineage>
</organism>
<dbReference type="InterPro" id="IPR023296">
    <property type="entry name" value="Glyco_hydro_beta-prop_sf"/>
</dbReference>
<dbReference type="SUPFAM" id="SSF75005">
    <property type="entry name" value="Arabinanase/levansucrase/invertase"/>
    <property type="match status" value="1"/>
</dbReference>
<evidence type="ECO:0000313" key="7">
    <source>
        <dbReference type="EMBL" id="QGG94244.1"/>
    </source>
</evidence>
<dbReference type="GO" id="GO:0005975">
    <property type="term" value="P:carbohydrate metabolic process"/>
    <property type="evidence" value="ECO:0007669"/>
    <property type="project" value="InterPro"/>
</dbReference>
<keyword evidence="8" id="KW-1185">Reference proteome</keyword>
<accession>A0A5Q2RF40</accession>
<dbReference type="InterPro" id="IPR051795">
    <property type="entry name" value="Glycosyl_Hydrlase_43"/>
</dbReference>
<protein>
    <submittedName>
        <fullName evidence="7">Family 43 glycosylhydrolase</fullName>
    </submittedName>
</protein>
<feature type="site" description="Important for catalytic activity, responsible for pKa modulation of the active site Glu and correct orientation of both the proton donor and substrate" evidence="4">
    <location>
        <position position="253"/>
    </location>
</feature>
<evidence type="ECO:0000256" key="4">
    <source>
        <dbReference type="PIRSR" id="PIRSR606710-2"/>
    </source>
</evidence>
<dbReference type="CDD" id="cd08999">
    <property type="entry name" value="GH43_ABN-like"/>
    <property type="match status" value="1"/>
</dbReference>
<comment type="similarity">
    <text evidence="1 5">Belongs to the glycosyl hydrolase 43 family.</text>
</comment>
<evidence type="ECO:0000256" key="1">
    <source>
        <dbReference type="ARBA" id="ARBA00009865"/>
    </source>
</evidence>
<name>A0A5Q2RF40_9ACTN</name>
<evidence type="ECO:0000313" key="8">
    <source>
        <dbReference type="Proteomes" id="UP000334019"/>
    </source>
</evidence>
<keyword evidence="3 5" id="KW-0326">Glycosidase</keyword>
<sequence>MRLTRPGARATTVMGRACQVRAGRPAVLFGHPAPGARREGRGGTVVGARWRLLWLAVVTVLVAACTSSAGGASGEGPTSASTTPRPVPDTSTTTTAPPPPTTTTTAPAPTIDPAVHTPPPADPSAPGWLPTTPDFDMPNPLIVLTDEHYVSFATQTEWDGVTINVPFRLSTDLVTWSLPGDALPVLPPWAAHDVTWAPDVLQTEDGWVLFFTARLQGTELQCIGHAVGDALLGPYAAFDEPIVCPTERGGAIDPRSFVDLDGQAWLLWKTDDNWDLDREAPSSIVSQRLSSDGTALVGEPSVILDAAFGWEGHIVEAPDMVRGPDGRLWLLYSGGWFNQPHYGLGWAECATPAGPCTRHGAGRFLGTNLQGEGPGEGSIWFDRDGSTWIAYAPWAQRFRTPTPRPLALVRLGFGPDGPYLGSPQR</sequence>